<dbReference type="PROSITE" id="PS50181">
    <property type="entry name" value="FBOX"/>
    <property type="match status" value="1"/>
</dbReference>
<dbReference type="Gene3D" id="3.80.10.10">
    <property type="entry name" value="Ribonuclease Inhibitor"/>
    <property type="match status" value="1"/>
</dbReference>
<name>A0AAD8NV72_TARER</name>
<evidence type="ECO:0000313" key="2">
    <source>
        <dbReference type="EMBL" id="KAK1422478.1"/>
    </source>
</evidence>
<organism evidence="2 3">
    <name type="scientific">Tagetes erecta</name>
    <name type="common">African marigold</name>
    <dbReference type="NCBI Taxonomy" id="13708"/>
    <lineage>
        <taxon>Eukaryota</taxon>
        <taxon>Viridiplantae</taxon>
        <taxon>Streptophyta</taxon>
        <taxon>Embryophyta</taxon>
        <taxon>Tracheophyta</taxon>
        <taxon>Spermatophyta</taxon>
        <taxon>Magnoliopsida</taxon>
        <taxon>eudicotyledons</taxon>
        <taxon>Gunneridae</taxon>
        <taxon>Pentapetalae</taxon>
        <taxon>asterids</taxon>
        <taxon>campanulids</taxon>
        <taxon>Asterales</taxon>
        <taxon>Asteraceae</taxon>
        <taxon>Asteroideae</taxon>
        <taxon>Heliantheae alliance</taxon>
        <taxon>Tageteae</taxon>
        <taxon>Tagetes</taxon>
    </lineage>
</organism>
<feature type="domain" description="F-box" evidence="1">
    <location>
        <begin position="69"/>
        <end position="105"/>
    </location>
</feature>
<gene>
    <name evidence="2" type="ORF">QVD17_25620</name>
</gene>
<proteinExistence type="predicted"/>
<dbReference type="InterPro" id="IPR036047">
    <property type="entry name" value="F-box-like_dom_sf"/>
</dbReference>
<evidence type="ECO:0000259" key="1">
    <source>
        <dbReference type="PROSITE" id="PS50181"/>
    </source>
</evidence>
<dbReference type="SUPFAM" id="SSF52047">
    <property type="entry name" value="RNI-like"/>
    <property type="match status" value="1"/>
</dbReference>
<keyword evidence="3" id="KW-1185">Reference proteome</keyword>
<dbReference type="Proteomes" id="UP001229421">
    <property type="component" value="Unassembled WGS sequence"/>
</dbReference>
<reference evidence="2" key="1">
    <citation type="journal article" date="2023" name="bioRxiv">
        <title>Improved chromosome-level genome assembly for marigold (Tagetes erecta).</title>
        <authorList>
            <person name="Jiang F."/>
            <person name="Yuan L."/>
            <person name="Wang S."/>
            <person name="Wang H."/>
            <person name="Xu D."/>
            <person name="Wang A."/>
            <person name="Fan W."/>
        </authorList>
    </citation>
    <scope>NUCLEOTIDE SEQUENCE</scope>
    <source>
        <strain evidence="2">WSJ</strain>
        <tissue evidence="2">Leaf</tissue>
    </source>
</reference>
<dbReference type="PANTHER" id="PTHR34145:SF51">
    <property type="entry name" value="FBD DOMAIN-CONTAINING PROTEIN"/>
    <property type="match status" value="1"/>
</dbReference>
<dbReference type="InterPro" id="IPR001810">
    <property type="entry name" value="F-box_dom"/>
</dbReference>
<dbReference type="AlphaFoldDB" id="A0AAD8NV72"/>
<comment type="caution">
    <text evidence="2">The sequence shown here is derived from an EMBL/GenBank/DDBJ whole genome shotgun (WGS) entry which is preliminary data.</text>
</comment>
<accession>A0AAD8NV72</accession>
<dbReference type="InterPro" id="IPR053772">
    <property type="entry name" value="At1g61320/At1g61330-like"/>
</dbReference>
<dbReference type="EMBL" id="JAUHHV010000006">
    <property type="protein sequence ID" value="KAK1422478.1"/>
    <property type="molecule type" value="Genomic_DNA"/>
</dbReference>
<dbReference type="Pfam" id="PF00646">
    <property type="entry name" value="F-box"/>
    <property type="match status" value="1"/>
</dbReference>
<dbReference type="PANTHER" id="PTHR34145">
    <property type="entry name" value="OS02G0105600 PROTEIN"/>
    <property type="match status" value="1"/>
</dbReference>
<sequence>MSCGSIGGIQRVKVGNQWILDLNLRPLLGDIGPCQSYIHLQSIKMRLKVGNSSWERFLESKYGSILDPEDSFSRMPETVLQHIVSLLPTSDINRIRFLSRKWRRLGAQVETELRLTGHKLNEVEFSKILNDEFHSVEDLFLTECLGMRNLKLVNFKLKTVYLTYCGSLKNIYLNTPNLHTLYFQGPRVRRCTFEFINCKSLRVLHLGGVSMNNMRLIDCNKSFPHLQDLSLGDCDTSGCINILSNSLKTLVLTRFKSQVDVTIDAPKLDKFEYSGSTMFSFENVNFPSLAKANIKLNPSWYQNLDETWFKRIIEMLHCLKHVETLEFNTDSVKNIIIPKELRETLVPPLDELECIKVTSSSSSTNVVDLADSMLWVSPRLKKLLYRSDPEVLVLQLTHRVRGTPNDPCNFCASHPSRCWRHSLIKYSLNDTCRTWKKKMVPYIRANVKKNN</sequence>
<dbReference type="InterPro" id="IPR032675">
    <property type="entry name" value="LRR_dom_sf"/>
</dbReference>
<protein>
    <recommendedName>
        <fullName evidence="1">F-box domain-containing protein</fullName>
    </recommendedName>
</protein>
<evidence type="ECO:0000313" key="3">
    <source>
        <dbReference type="Proteomes" id="UP001229421"/>
    </source>
</evidence>
<dbReference type="SUPFAM" id="SSF81383">
    <property type="entry name" value="F-box domain"/>
    <property type="match status" value="1"/>
</dbReference>
<dbReference type="SMART" id="SM00256">
    <property type="entry name" value="FBOX"/>
    <property type="match status" value="1"/>
</dbReference>